<dbReference type="RefSeq" id="WP_075365266.1">
    <property type="nucleotide sequence ID" value="NZ_MLBF01000019.1"/>
</dbReference>
<sequence length="135" mass="15386">MTEENKKRFPLWIYPETQQKVKELYGKDNCKSQSEFIEKAIIFYSGFVSSKDNTKFLSIAITSALAGIVENSENRMARLLFKLAVEMSMMMNILASNAEIDEALLQKLRGKCINDVKKSIGSVTFEEVVKYQKGK</sequence>
<name>A0A1Q8QVI8_9FIRM</name>
<reference evidence="1 2" key="1">
    <citation type="submission" date="2016-09" db="EMBL/GenBank/DDBJ databases">
        <title>Complete genome of Desulfosporosinus sp. OL.</title>
        <authorList>
            <person name="Mardanov A."/>
            <person name="Beletsky A."/>
            <person name="Panova A."/>
            <person name="Karnachuk O."/>
            <person name="Ravin N."/>
        </authorList>
    </citation>
    <scope>NUCLEOTIDE SEQUENCE [LARGE SCALE GENOMIC DNA]</scope>
    <source>
        <strain evidence="1 2">OL</strain>
    </source>
</reference>
<evidence type="ECO:0008006" key="3">
    <source>
        <dbReference type="Google" id="ProtNLM"/>
    </source>
</evidence>
<keyword evidence="2" id="KW-1185">Reference proteome</keyword>
<dbReference type="OrthoDB" id="1734420at2"/>
<dbReference type="AlphaFoldDB" id="A0A1Q8QVI8"/>
<evidence type="ECO:0000313" key="1">
    <source>
        <dbReference type="EMBL" id="OLN31353.1"/>
    </source>
</evidence>
<comment type="caution">
    <text evidence="1">The sequence shown here is derived from an EMBL/GenBank/DDBJ whole genome shotgun (WGS) entry which is preliminary data.</text>
</comment>
<gene>
    <name evidence="1" type="ORF">DSOL_2692</name>
</gene>
<proteinExistence type="predicted"/>
<organism evidence="1 2">
    <name type="scientific">Desulfosporosinus metallidurans</name>
    <dbReference type="NCBI Taxonomy" id="1888891"/>
    <lineage>
        <taxon>Bacteria</taxon>
        <taxon>Bacillati</taxon>
        <taxon>Bacillota</taxon>
        <taxon>Clostridia</taxon>
        <taxon>Eubacteriales</taxon>
        <taxon>Desulfitobacteriaceae</taxon>
        <taxon>Desulfosporosinus</taxon>
    </lineage>
</organism>
<dbReference type="EMBL" id="MLBF01000019">
    <property type="protein sequence ID" value="OLN31353.1"/>
    <property type="molecule type" value="Genomic_DNA"/>
</dbReference>
<evidence type="ECO:0000313" key="2">
    <source>
        <dbReference type="Proteomes" id="UP000186102"/>
    </source>
</evidence>
<accession>A0A1Q8QVI8</accession>
<protein>
    <recommendedName>
        <fullName evidence="3">Ribbon-helix-helix protein CopG domain-containing protein</fullName>
    </recommendedName>
</protein>
<dbReference type="STRING" id="1888891.DSOL_2692"/>
<dbReference type="Proteomes" id="UP000186102">
    <property type="component" value="Unassembled WGS sequence"/>
</dbReference>